<organism evidence="4">
    <name type="scientific">Salpingoeca rosetta (strain ATCC 50818 / BSB-021)</name>
    <dbReference type="NCBI Taxonomy" id="946362"/>
    <lineage>
        <taxon>Eukaryota</taxon>
        <taxon>Choanoflagellata</taxon>
        <taxon>Craspedida</taxon>
        <taxon>Salpingoecidae</taxon>
        <taxon>Salpingoeca</taxon>
    </lineage>
</organism>
<dbReference type="RefSeq" id="XP_004998588.1">
    <property type="nucleotide sequence ID" value="XM_004998531.1"/>
</dbReference>
<sequence length="271" mass="29591">MRELLRIRPADPMSFLADYFTHVTTGVPAVQRAYKLIRHATGNPHFRRAEAIAEAYTLLSVNQHNTLDRTYGSLRTRHKNTSPEGASGGSKKRKKTRHSSSSSKASAPSPDISGALSSVMLAPPSSKQVTNSLDGLLVNRQGLDAVLGVDFMQLLGMRTSDFSPQVSEALCTRYMRADHAVVTWPHFKEALTVCYQYEELLEQGRALFLLLDPFNTGLAKEDICQQLIDFLLLEASPAAADVAAVDAALTSAIKDAQARGMATNQQDMVAQ</sequence>
<dbReference type="InterPro" id="IPR057632">
    <property type="entry name" value="TPGS1_C"/>
</dbReference>
<dbReference type="KEGG" id="sre:PTSG_00032"/>
<keyword evidence="4" id="KW-1185">Reference proteome</keyword>
<evidence type="ECO:0000259" key="2">
    <source>
        <dbReference type="Pfam" id="PF24480"/>
    </source>
</evidence>
<dbReference type="PANTHER" id="PTHR31932">
    <property type="entry name" value="TUBULIN POLYGLUTAMYLASE COMPLEX SUBUNIT 1"/>
    <property type="match status" value="1"/>
</dbReference>
<dbReference type="Pfam" id="PF24480">
    <property type="entry name" value="TPGS1_C"/>
    <property type="match status" value="1"/>
</dbReference>
<reference evidence="3" key="1">
    <citation type="submission" date="2009-08" db="EMBL/GenBank/DDBJ databases">
        <title>Annotation of Salpingoeca rosetta.</title>
        <authorList>
            <consortium name="The Broad Institute Genome Sequencing Platform"/>
            <person name="Russ C."/>
            <person name="Cuomo C."/>
            <person name="Burger G."/>
            <person name="Gray M.W."/>
            <person name="Holland P.W.H."/>
            <person name="King N."/>
            <person name="Lang F.B.F."/>
            <person name="Roger A.J."/>
            <person name="Ruiz-Trillo I."/>
            <person name="Young S.K."/>
            <person name="Zeng Q."/>
            <person name="Gargeya S."/>
            <person name="Alvarado L."/>
            <person name="Berlin A."/>
            <person name="Chapman S.B."/>
            <person name="Chen Z."/>
            <person name="Freedman E."/>
            <person name="Gellesch M."/>
            <person name="Goldberg J."/>
            <person name="Griggs A."/>
            <person name="Gujja S."/>
            <person name="Heilman E."/>
            <person name="Heiman D."/>
            <person name="Howarth C."/>
            <person name="Mehta T."/>
            <person name="Neiman D."/>
            <person name="Pearson M."/>
            <person name="Roberts A."/>
            <person name="Saif S."/>
            <person name="Shea T."/>
            <person name="Shenoy N."/>
            <person name="Sisk P."/>
            <person name="Stolte C."/>
            <person name="Sykes S."/>
            <person name="White J."/>
            <person name="Yandava C."/>
            <person name="Haas B."/>
            <person name="Nusbaum C."/>
            <person name="Birren B."/>
        </authorList>
    </citation>
    <scope>NUCLEOTIDE SEQUENCE [LARGE SCALE GENOMIC DNA]</scope>
    <source>
        <strain evidence="3">ATCC 50818</strain>
    </source>
</reference>
<proteinExistence type="predicted"/>
<protein>
    <recommendedName>
        <fullName evidence="2">Tubulin polyglutamylase complex subunit 1-like C-terminal domain-containing protein</fullName>
    </recommendedName>
</protein>
<dbReference type="GO" id="GO:0008017">
    <property type="term" value="F:microtubule binding"/>
    <property type="evidence" value="ECO:0007669"/>
    <property type="project" value="TreeGrafter"/>
</dbReference>
<feature type="region of interest" description="Disordered" evidence="1">
    <location>
        <begin position="71"/>
        <end position="111"/>
    </location>
</feature>
<dbReference type="EMBL" id="GL832955">
    <property type="protein sequence ID" value="EGD72016.1"/>
    <property type="molecule type" value="Genomic_DNA"/>
</dbReference>
<feature type="domain" description="Tubulin polyglutamylase complex subunit 1-like C-terminal" evidence="2">
    <location>
        <begin position="146"/>
        <end position="232"/>
    </location>
</feature>
<accession>F2TVC0</accession>
<gene>
    <name evidence="3" type="ORF">PTSG_00032</name>
</gene>
<dbReference type="GeneID" id="16067417"/>
<feature type="compositionally biased region" description="Low complexity" evidence="1">
    <location>
        <begin position="99"/>
        <end position="110"/>
    </location>
</feature>
<dbReference type="AlphaFoldDB" id="F2TVC0"/>
<dbReference type="InParanoid" id="F2TVC0"/>
<name>F2TVC0_SALR5</name>
<dbReference type="Proteomes" id="UP000007799">
    <property type="component" value="Unassembled WGS sequence"/>
</dbReference>
<dbReference type="InterPro" id="IPR039235">
    <property type="entry name" value="TPGS1"/>
</dbReference>
<evidence type="ECO:0000313" key="3">
    <source>
        <dbReference type="EMBL" id="EGD72016.1"/>
    </source>
</evidence>
<dbReference type="PANTHER" id="PTHR31932:SF2">
    <property type="entry name" value="TUBULIN POLYGLUTAMYLASE COMPLEX SUBUNIT 1"/>
    <property type="match status" value="1"/>
</dbReference>
<evidence type="ECO:0000256" key="1">
    <source>
        <dbReference type="SAM" id="MobiDB-lite"/>
    </source>
</evidence>
<evidence type="ECO:0000313" key="4">
    <source>
        <dbReference type="Proteomes" id="UP000007799"/>
    </source>
</evidence>